<dbReference type="Proteomes" id="UP000092328">
    <property type="component" value="Chromosome"/>
</dbReference>
<evidence type="ECO:0000313" key="3">
    <source>
        <dbReference type="EMBL" id="ANN62993.1"/>
    </source>
</evidence>
<evidence type="ECO:0000313" key="4">
    <source>
        <dbReference type="Proteomes" id="UP000092328"/>
    </source>
</evidence>
<protein>
    <submittedName>
        <fullName evidence="3">Outer surface protein</fullName>
    </submittedName>
</protein>
<evidence type="ECO:0000259" key="2">
    <source>
        <dbReference type="Pfam" id="PF19200"/>
    </source>
</evidence>
<dbReference type="InterPro" id="IPR008589">
    <property type="entry name" value="MupG"/>
</dbReference>
<organism evidence="3 4">
    <name type="scientific">Brachyspira hyodysenteriae ATCC 27164</name>
    <dbReference type="NCBI Taxonomy" id="1266923"/>
    <lineage>
        <taxon>Bacteria</taxon>
        <taxon>Pseudomonadati</taxon>
        <taxon>Spirochaetota</taxon>
        <taxon>Spirochaetia</taxon>
        <taxon>Brachyspirales</taxon>
        <taxon>Brachyspiraceae</taxon>
        <taxon>Brachyspira</taxon>
    </lineage>
</organism>
<reference evidence="4" key="2">
    <citation type="journal article" date="2017" name="Genome Announc.">
        <title>Correction for Mirajkar et al., Complete Genome Sequence of Brachyspira hyodysenteriae Type Strain B78 (ATCC 27164).</title>
        <authorList>
            <person name="Mirajkar N.S."/>
            <person name="Johnson T.J."/>
            <person name="Gebhart C.J."/>
        </authorList>
    </citation>
    <scope>NUCLEOTIDE SEQUENCE [LARGE SCALE GENOMIC DNA]</scope>
    <source>
        <strain evidence="4">B78</strain>
    </source>
</reference>
<dbReference type="AlphaFoldDB" id="A0A3B6W3C2"/>
<dbReference type="PANTHER" id="PTHR38435">
    <property type="match status" value="1"/>
</dbReference>
<dbReference type="RefSeq" id="WP_020064186.1">
    <property type="nucleotide sequence ID" value="NZ_CP015910.2"/>
</dbReference>
<proteinExistence type="predicted"/>
<sequence length="360" mass="41555">MKELGISIYPFHSKMEDNKYYIDLASKYGFTRCFMCLLSVDRSKDEIINEFSTIINYAKEKGIKTTLDISPAVFKHLDIDYKNLDFFHKLGAWGVRLDLGFTGNEESLMTYNEYDLKIELNMSNDTDYLDNIMKYYPNTDNLIGCYNFYPHAYTGLDRTLFKSSMKRFKKYSISSSAFVNAKEATFGPWPVSDGICTLEEHRDMPIDAQAMELFALGVDCVFIANCYADENTFKTLYNMDKRLITFKVELVDSIPKEEKSIVLDMLHQNRLDASADVIRSSDTRAKYKGHNFKIFNAVSDIKRGDILIDSSEYGSYTGEMQIALKDLKNTGRTNVVGRIKDEYLFLLDYISPAKRFIIRE</sequence>
<dbReference type="EMBL" id="CP015910">
    <property type="protein sequence ID" value="ANN62993.1"/>
    <property type="molecule type" value="Genomic_DNA"/>
</dbReference>
<dbReference type="SUPFAM" id="SSF50891">
    <property type="entry name" value="Cyclophilin-like"/>
    <property type="match status" value="1"/>
</dbReference>
<dbReference type="InterPro" id="IPR043797">
    <property type="entry name" value="MupG_N"/>
</dbReference>
<dbReference type="SUPFAM" id="SSF51445">
    <property type="entry name" value="(Trans)glycosidases"/>
    <property type="match status" value="1"/>
</dbReference>
<reference evidence="4" key="1">
    <citation type="journal article" date="2016" name="Genome Announc.">
        <title>Complete Genome Sequence of Brachyspira hyodysenteriae Type Strain B78 (ATCC 27164).</title>
        <authorList>
            <person name="Mirajkar N.S."/>
            <person name="Johnson T.J."/>
            <person name="Gebhart C.J."/>
        </authorList>
    </citation>
    <scope>NUCLEOTIDE SEQUENCE [LARGE SCALE GENOMIC DNA]</scope>
    <source>
        <strain evidence="4">B78</strain>
    </source>
</reference>
<dbReference type="Gene3D" id="3.20.20.70">
    <property type="entry name" value="Aldolase class I"/>
    <property type="match status" value="1"/>
</dbReference>
<dbReference type="GeneID" id="63963652"/>
<name>A0A3B6W3C2_BRAHO</name>
<dbReference type="InterPro" id="IPR029000">
    <property type="entry name" value="Cyclophilin-like_dom_sf"/>
</dbReference>
<dbReference type="InterPro" id="IPR013785">
    <property type="entry name" value="Aldolase_TIM"/>
</dbReference>
<dbReference type="InterPro" id="IPR017853">
    <property type="entry name" value="GH"/>
</dbReference>
<dbReference type="Pfam" id="PF19200">
    <property type="entry name" value="MupG_N"/>
    <property type="match status" value="1"/>
</dbReference>
<accession>A0A3B6W3C2</accession>
<dbReference type="Pfam" id="PF05913">
    <property type="entry name" value="MupG_C"/>
    <property type="match status" value="1"/>
</dbReference>
<gene>
    <name evidence="3" type="ORF">BHYOB78_03685</name>
</gene>
<dbReference type="PANTHER" id="PTHR38435:SF1">
    <property type="entry name" value="DUF871 DOMAIN-CONTAINING PROTEIN"/>
    <property type="match status" value="1"/>
</dbReference>
<evidence type="ECO:0000259" key="1">
    <source>
        <dbReference type="Pfam" id="PF05913"/>
    </source>
</evidence>
<dbReference type="InterPro" id="IPR043894">
    <property type="entry name" value="MupG_C"/>
</dbReference>
<dbReference type="Gene3D" id="2.40.100.10">
    <property type="entry name" value="Cyclophilin-like"/>
    <property type="match status" value="1"/>
</dbReference>
<feature type="domain" description="6-phospho-N-acetylmuramidase N-terminal" evidence="2">
    <location>
        <begin position="4"/>
        <end position="236"/>
    </location>
</feature>
<dbReference type="KEGG" id="bhd:BHYOB78_03685"/>
<keyword evidence="4" id="KW-1185">Reference proteome</keyword>
<dbReference type="OrthoDB" id="5809921at2"/>
<feature type="domain" description="6-phospho-N-acetylmuramidase C-terminal" evidence="1">
    <location>
        <begin position="244"/>
        <end position="358"/>
    </location>
</feature>